<name>A0A9D5JWE1_9BACT</name>
<dbReference type="InterPro" id="IPR025504">
    <property type="entry name" value="GLUCM_C"/>
</dbReference>
<evidence type="ECO:0000313" key="3">
    <source>
        <dbReference type="Proteomes" id="UP000649604"/>
    </source>
</evidence>
<gene>
    <name evidence="2" type="ORF">GF339_10175</name>
</gene>
<dbReference type="Proteomes" id="UP000649604">
    <property type="component" value="Unassembled WGS sequence"/>
</dbReference>
<evidence type="ECO:0000313" key="2">
    <source>
        <dbReference type="EMBL" id="MBD3324941.1"/>
    </source>
</evidence>
<evidence type="ECO:0000259" key="1">
    <source>
        <dbReference type="Pfam" id="PF14336"/>
    </source>
</evidence>
<dbReference type="EMBL" id="WJJP01000322">
    <property type="protein sequence ID" value="MBD3324941.1"/>
    <property type="molecule type" value="Genomic_DNA"/>
</dbReference>
<accession>A0A9D5JWE1</accession>
<proteinExistence type="predicted"/>
<dbReference type="PANTHER" id="PTHR32022:SF10">
    <property type="entry name" value="D-GLUTAMATE CYCLASE, MITOCHONDRIAL"/>
    <property type="match status" value="1"/>
</dbReference>
<feature type="domain" description="D-glutamate cyclase-like C-terminal" evidence="1">
    <location>
        <begin position="23"/>
        <end position="261"/>
    </location>
</feature>
<reference evidence="2" key="1">
    <citation type="submission" date="2019-11" db="EMBL/GenBank/DDBJ databases">
        <title>Microbial mats filling the niche in hypersaline microbial mats.</title>
        <authorList>
            <person name="Wong H.L."/>
            <person name="Macleod F.I."/>
            <person name="White R.A. III"/>
            <person name="Burns B.P."/>
        </authorList>
    </citation>
    <scope>NUCLEOTIDE SEQUENCE</scope>
    <source>
        <strain evidence="2">Rbin_158</strain>
    </source>
</reference>
<sequence>QDSDQRHIDRLRPYLPSNFCEQAADFILLHPGKVLITTGFWVVGTCETDGPVGAIVLADILHDLGSEPVFVTDRFCAAILHQCRAYRVIDFPITSYAASQQIATDLLAQEQPSLLISIERCGMNAEGRYANMRHVDISPQTAKIDLLFQQFPESIGIGDGGNEIGMGNLWHAIQAEALPIIPCTTPVKHLVIATVSNWAAYGIAAYLSRMQQADFMRFVTPRPLLEQLVAWGCVDGVSGQPTLSVDGFPLEHIEALVNRLRAEARRTP</sequence>
<dbReference type="AlphaFoldDB" id="A0A9D5JWE1"/>
<protein>
    <submittedName>
        <fullName evidence="2">DUF4392 domain-containing protein</fullName>
    </submittedName>
</protein>
<dbReference type="Gene3D" id="3.90.1640.20">
    <property type="entry name" value="TON_0340"/>
    <property type="match status" value="1"/>
</dbReference>
<feature type="non-terminal residue" evidence="2">
    <location>
        <position position="1"/>
    </location>
</feature>
<organism evidence="2 3">
    <name type="scientific">candidate division KSB3 bacterium</name>
    <dbReference type="NCBI Taxonomy" id="2044937"/>
    <lineage>
        <taxon>Bacteria</taxon>
        <taxon>candidate division KSB3</taxon>
    </lineage>
</organism>
<dbReference type="Pfam" id="PF14336">
    <property type="entry name" value="GLUCM-like_C"/>
    <property type="match status" value="1"/>
</dbReference>
<dbReference type="PANTHER" id="PTHR32022">
    <property type="entry name" value="D-GLUTAMATE CYCLASE, MITOCHONDRIAL"/>
    <property type="match status" value="1"/>
</dbReference>
<comment type="caution">
    <text evidence="2">The sequence shown here is derived from an EMBL/GenBank/DDBJ whole genome shotgun (WGS) entry which is preliminary data.</text>
</comment>